<keyword evidence="7" id="KW-1133">Transmembrane helix</keyword>
<dbReference type="InterPro" id="IPR006311">
    <property type="entry name" value="TAT_signal"/>
</dbReference>
<evidence type="ECO:0000256" key="6">
    <source>
        <dbReference type="ARBA" id="ARBA00034078"/>
    </source>
</evidence>
<feature type="transmembrane region" description="Helical" evidence="7">
    <location>
        <begin position="16"/>
        <end position="37"/>
    </location>
</feature>
<dbReference type="InterPro" id="IPR014349">
    <property type="entry name" value="Rieske_Fe-S_prot"/>
</dbReference>
<keyword evidence="2" id="KW-0479">Metal-binding</keyword>
<evidence type="ECO:0000256" key="3">
    <source>
        <dbReference type="ARBA" id="ARBA00023004"/>
    </source>
</evidence>
<dbReference type="PRINTS" id="PR00162">
    <property type="entry name" value="RIESKE"/>
</dbReference>
<dbReference type="InterPro" id="IPR019546">
    <property type="entry name" value="TAT_signal_bac_arc"/>
</dbReference>
<dbReference type="CDD" id="cd03467">
    <property type="entry name" value="Rieske"/>
    <property type="match status" value="1"/>
</dbReference>
<organism evidence="9 10">
    <name type="scientific">Candidatus Nitrobium versatile</name>
    <dbReference type="NCBI Taxonomy" id="2884831"/>
    <lineage>
        <taxon>Bacteria</taxon>
        <taxon>Pseudomonadati</taxon>
        <taxon>Nitrospirota</taxon>
        <taxon>Nitrospiria</taxon>
        <taxon>Nitrospirales</taxon>
        <taxon>Nitrospiraceae</taxon>
        <taxon>Candidatus Nitrobium</taxon>
    </lineage>
</organism>
<dbReference type="EMBL" id="JAIOIV010000132">
    <property type="protein sequence ID" value="MBZ0158023.1"/>
    <property type="molecule type" value="Genomic_DNA"/>
</dbReference>
<sequence length="158" mass="17030">MSSETKEKSGVSRRDFLGLASMGAAVLSSFTLLAGIFRMSKANVRYEESTRFKIGMPDNFPVGTVKKLDDKGVFIFANDDGLHAISSICTHLGCIVAISETGFQCPCHGSKYNENGKVIGGPAPRNLAWLEISQEVDGSLVVDTVREVPVGTKFKINV</sequence>
<dbReference type="SUPFAM" id="SSF50022">
    <property type="entry name" value="ISP domain"/>
    <property type="match status" value="1"/>
</dbReference>
<keyword evidence="3" id="KW-0408">Iron</keyword>
<dbReference type="GO" id="GO:0016020">
    <property type="term" value="C:membrane"/>
    <property type="evidence" value="ECO:0007669"/>
    <property type="project" value="InterPro"/>
</dbReference>
<reference evidence="9" key="2">
    <citation type="submission" date="2021-08" db="EMBL/GenBank/DDBJ databases">
        <authorList>
            <person name="Dalcin Martins P."/>
        </authorList>
    </citation>
    <scope>NUCLEOTIDE SEQUENCE</scope>
    <source>
        <strain evidence="9">MAG_39</strain>
    </source>
</reference>
<evidence type="ECO:0000313" key="9">
    <source>
        <dbReference type="EMBL" id="MBZ0158023.1"/>
    </source>
</evidence>
<evidence type="ECO:0000256" key="7">
    <source>
        <dbReference type="SAM" id="Phobius"/>
    </source>
</evidence>
<evidence type="ECO:0000313" key="10">
    <source>
        <dbReference type="Proteomes" id="UP000705867"/>
    </source>
</evidence>
<keyword evidence="7" id="KW-0812">Transmembrane</keyword>
<proteinExistence type="predicted"/>
<keyword evidence="1" id="KW-0001">2Fe-2S</keyword>
<comment type="caution">
    <text evidence="9">The sequence shown here is derived from an EMBL/GenBank/DDBJ whole genome shotgun (WGS) entry which is preliminary data.</text>
</comment>
<dbReference type="NCBIfam" id="TIGR01409">
    <property type="entry name" value="TAT_signal_seq"/>
    <property type="match status" value="1"/>
</dbReference>
<feature type="domain" description="Rieske" evidence="8">
    <location>
        <begin position="52"/>
        <end position="141"/>
    </location>
</feature>
<evidence type="ECO:0000256" key="1">
    <source>
        <dbReference type="ARBA" id="ARBA00022714"/>
    </source>
</evidence>
<dbReference type="Proteomes" id="UP000705867">
    <property type="component" value="Unassembled WGS sequence"/>
</dbReference>
<dbReference type="InterPro" id="IPR017941">
    <property type="entry name" value="Rieske_2Fe-2S"/>
</dbReference>
<dbReference type="GO" id="GO:0046872">
    <property type="term" value="F:metal ion binding"/>
    <property type="evidence" value="ECO:0007669"/>
    <property type="project" value="UniProtKB-KW"/>
</dbReference>
<evidence type="ECO:0000259" key="8">
    <source>
        <dbReference type="PROSITE" id="PS51296"/>
    </source>
</evidence>
<dbReference type="InterPro" id="IPR036922">
    <property type="entry name" value="Rieske_2Fe-2S_sf"/>
</dbReference>
<protein>
    <submittedName>
        <fullName evidence="9">Rieske (2Fe-2S) protein</fullName>
    </submittedName>
</protein>
<evidence type="ECO:0000256" key="2">
    <source>
        <dbReference type="ARBA" id="ARBA00022723"/>
    </source>
</evidence>
<evidence type="ECO:0000256" key="5">
    <source>
        <dbReference type="ARBA" id="ARBA00023157"/>
    </source>
</evidence>
<dbReference type="Pfam" id="PF00355">
    <property type="entry name" value="Rieske"/>
    <property type="match status" value="1"/>
</dbReference>
<dbReference type="Gene3D" id="2.102.10.10">
    <property type="entry name" value="Rieske [2Fe-2S] iron-sulphur domain"/>
    <property type="match status" value="1"/>
</dbReference>
<name>A0A953SHH0_9BACT</name>
<dbReference type="AlphaFoldDB" id="A0A953SHH0"/>
<keyword evidence="5" id="KW-1015">Disulfide bond</keyword>
<dbReference type="InterPro" id="IPR005805">
    <property type="entry name" value="Rieske_Fe-S_prot_C"/>
</dbReference>
<gene>
    <name evidence="9" type="ORF">K8I29_17640</name>
</gene>
<dbReference type="PANTHER" id="PTHR10134">
    <property type="entry name" value="CYTOCHROME B-C1 COMPLEX SUBUNIT RIESKE, MITOCHONDRIAL"/>
    <property type="match status" value="1"/>
</dbReference>
<reference evidence="9" key="1">
    <citation type="journal article" date="2021" name="bioRxiv">
        <title>Unraveling nitrogen, sulfur and carbon metabolic pathways and microbial community transcriptional responses to substrate deprivation and toxicity stresses in a bioreactor mimicking anoxic brackish coastal sediment conditions.</title>
        <authorList>
            <person name="Martins P.D."/>
            <person name="Echeveste M.J."/>
            <person name="Arshad A."/>
            <person name="Kurth J."/>
            <person name="Ouboter H."/>
            <person name="Jetten M.S.M."/>
            <person name="Welte C.U."/>
        </authorList>
    </citation>
    <scope>NUCLEOTIDE SEQUENCE</scope>
    <source>
        <strain evidence="9">MAG_39</strain>
    </source>
</reference>
<keyword evidence="4" id="KW-0411">Iron-sulfur</keyword>
<keyword evidence="7" id="KW-0472">Membrane</keyword>
<comment type="cofactor">
    <cofactor evidence="6">
        <name>[2Fe-2S] cluster</name>
        <dbReference type="ChEBI" id="CHEBI:190135"/>
    </cofactor>
</comment>
<evidence type="ECO:0000256" key="4">
    <source>
        <dbReference type="ARBA" id="ARBA00023014"/>
    </source>
</evidence>
<dbReference type="PROSITE" id="PS51318">
    <property type="entry name" value="TAT"/>
    <property type="match status" value="1"/>
</dbReference>
<dbReference type="PROSITE" id="PS51296">
    <property type="entry name" value="RIESKE"/>
    <property type="match status" value="1"/>
</dbReference>
<dbReference type="GO" id="GO:0051537">
    <property type="term" value="F:2 iron, 2 sulfur cluster binding"/>
    <property type="evidence" value="ECO:0007669"/>
    <property type="project" value="UniProtKB-KW"/>
</dbReference>
<accession>A0A953SHH0</accession>